<evidence type="ECO:0000313" key="7">
    <source>
        <dbReference type="RefSeq" id="XP_011098615.1"/>
    </source>
</evidence>
<dbReference type="GO" id="GO:0005634">
    <property type="term" value="C:nucleus"/>
    <property type="evidence" value="ECO:0007669"/>
    <property type="project" value="InterPro"/>
</dbReference>
<evidence type="ECO:0000256" key="5">
    <source>
        <dbReference type="SAM" id="MobiDB-lite"/>
    </source>
</evidence>
<dbReference type="GO" id="GO:0042393">
    <property type="term" value="F:histone binding"/>
    <property type="evidence" value="ECO:0007669"/>
    <property type="project" value="UniProtKB-ARBA"/>
</dbReference>
<evidence type="ECO:0000256" key="3">
    <source>
        <dbReference type="RuleBase" id="RU003876"/>
    </source>
</evidence>
<evidence type="ECO:0000256" key="2">
    <source>
        <dbReference type="ARBA" id="ARBA00023186"/>
    </source>
</evidence>
<dbReference type="OrthoDB" id="906857at2759"/>
<evidence type="ECO:0000256" key="4">
    <source>
        <dbReference type="SAM" id="Coils"/>
    </source>
</evidence>
<dbReference type="KEGG" id="sind:105177240"/>
<organism evidence="6 7">
    <name type="scientific">Sesamum indicum</name>
    <name type="common">Oriental sesame</name>
    <name type="synonym">Sesamum orientale</name>
    <dbReference type="NCBI Taxonomy" id="4182"/>
    <lineage>
        <taxon>Eukaryota</taxon>
        <taxon>Viridiplantae</taxon>
        <taxon>Streptophyta</taxon>
        <taxon>Embryophyta</taxon>
        <taxon>Tracheophyta</taxon>
        <taxon>Spermatophyta</taxon>
        <taxon>Magnoliopsida</taxon>
        <taxon>eudicotyledons</taxon>
        <taxon>Gunneridae</taxon>
        <taxon>Pentapetalae</taxon>
        <taxon>asterids</taxon>
        <taxon>lamiids</taxon>
        <taxon>Lamiales</taxon>
        <taxon>Pedaliaceae</taxon>
        <taxon>Sesamum</taxon>
    </lineage>
</organism>
<dbReference type="Gene3D" id="3.30.1120.90">
    <property type="entry name" value="Nucleosome assembly protein"/>
    <property type="match status" value="1"/>
</dbReference>
<dbReference type="Proteomes" id="UP000504604">
    <property type="component" value="Linkage group LG15"/>
</dbReference>
<dbReference type="InParanoid" id="A0A6I9UIJ5"/>
<evidence type="ECO:0000313" key="6">
    <source>
        <dbReference type="Proteomes" id="UP000504604"/>
    </source>
</evidence>
<keyword evidence="4" id="KW-0175">Coiled coil</keyword>
<gene>
    <name evidence="7" type="primary">LOC105177240</name>
</gene>
<dbReference type="RefSeq" id="XP_011098615.1">
    <property type="nucleotide sequence ID" value="XM_011100313.2"/>
</dbReference>
<protein>
    <submittedName>
        <fullName evidence="7">NAP1-related protein 2</fullName>
    </submittedName>
</protein>
<keyword evidence="6" id="KW-1185">Reference proteome</keyword>
<accession>A0A6I9UIJ5</accession>
<dbReference type="AlphaFoldDB" id="A0A6I9UIJ5"/>
<sequence length="258" mass="29904">MVSNRAKKSRTAAADDDHQFERDDMLLAIEKLQEAQEELEKVNEEANEKILEIEQKYNEMREPVYAKRNEVISSIPDFWLTAFMNHPTLGDLLTEEDQKIFKYLDSLEVEDFKDPRKGYCITFNFKANPYFENTELTKTIKFFDEGTLRSTGTTIRWKEGKGPLDACNDPRKGNKRPLNLSSFFSWFGFPPEGTVEVEQDVVAELIKEDLWPNPIEHLNNEDDEDYTEDDDEEEEDGDEGDEDDNDEGDEDGCGNDDE</sequence>
<keyword evidence="2" id="KW-0143">Chaperone</keyword>
<comment type="similarity">
    <text evidence="1 3">Belongs to the nucleosome assembly protein (NAP) family.</text>
</comment>
<reference evidence="7" key="1">
    <citation type="submission" date="2025-08" db="UniProtKB">
        <authorList>
            <consortium name="RefSeq"/>
        </authorList>
    </citation>
    <scope>IDENTIFICATION</scope>
</reference>
<dbReference type="Pfam" id="PF00956">
    <property type="entry name" value="NAP"/>
    <property type="match status" value="1"/>
</dbReference>
<dbReference type="InterPro" id="IPR037231">
    <property type="entry name" value="NAP-like_sf"/>
</dbReference>
<dbReference type="GeneID" id="105177240"/>
<feature type="region of interest" description="Disordered" evidence="5">
    <location>
        <begin position="213"/>
        <end position="258"/>
    </location>
</feature>
<dbReference type="GO" id="GO:0006334">
    <property type="term" value="P:nucleosome assembly"/>
    <property type="evidence" value="ECO:0007669"/>
    <property type="project" value="InterPro"/>
</dbReference>
<proteinExistence type="inferred from homology"/>
<feature type="compositionally biased region" description="Acidic residues" evidence="5">
    <location>
        <begin position="221"/>
        <end position="258"/>
    </location>
</feature>
<dbReference type="InterPro" id="IPR002164">
    <property type="entry name" value="NAP_family"/>
</dbReference>
<dbReference type="GO" id="GO:0000724">
    <property type="term" value="P:double-strand break repair via homologous recombination"/>
    <property type="evidence" value="ECO:0007669"/>
    <property type="project" value="UniProtKB-ARBA"/>
</dbReference>
<dbReference type="Gene3D" id="1.20.5.1500">
    <property type="match status" value="1"/>
</dbReference>
<evidence type="ECO:0000256" key="1">
    <source>
        <dbReference type="ARBA" id="ARBA00009947"/>
    </source>
</evidence>
<name>A0A6I9UIJ5_SESIN</name>
<dbReference type="SUPFAM" id="SSF143113">
    <property type="entry name" value="NAP-like"/>
    <property type="match status" value="1"/>
</dbReference>
<dbReference type="PANTHER" id="PTHR11875">
    <property type="entry name" value="TESTIS-SPECIFIC Y-ENCODED PROTEIN"/>
    <property type="match status" value="1"/>
</dbReference>
<feature type="coiled-coil region" evidence="4">
    <location>
        <begin position="22"/>
        <end position="63"/>
    </location>
</feature>